<keyword evidence="2" id="KW-0378">Hydrolase</keyword>
<evidence type="ECO:0000256" key="1">
    <source>
        <dbReference type="SAM" id="SignalP"/>
    </source>
</evidence>
<keyword evidence="2" id="KW-0121">Carboxypeptidase</keyword>
<name>A0A5S3PCA6_9FLAO</name>
<protein>
    <submittedName>
        <fullName evidence="2">Carboxypeptidase-like regulatory domain-containing protein</fullName>
    </submittedName>
</protein>
<accession>A0A5S3PCA6</accession>
<dbReference type="OrthoDB" id="1201225at2"/>
<feature type="chain" id="PRO_5024321337" evidence="1">
    <location>
        <begin position="24"/>
        <end position="552"/>
    </location>
</feature>
<keyword evidence="2" id="KW-0645">Protease</keyword>
<gene>
    <name evidence="2" type="ORF">FEE95_21925</name>
</gene>
<dbReference type="Pfam" id="PF13715">
    <property type="entry name" value="CarbopepD_reg_2"/>
    <property type="match status" value="1"/>
</dbReference>
<keyword evidence="3" id="KW-1185">Reference proteome</keyword>
<dbReference type="GO" id="GO:0004180">
    <property type="term" value="F:carboxypeptidase activity"/>
    <property type="evidence" value="ECO:0007669"/>
    <property type="project" value="UniProtKB-KW"/>
</dbReference>
<proteinExistence type="predicted"/>
<dbReference type="InterPro" id="IPR008969">
    <property type="entry name" value="CarboxyPept-like_regulatory"/>
</dbReference>
<feature type="signal peptide" evidence="1">
    <location>
        <begin position="1"/>
        <end position="23"/>
    </location>
</feature>
<dbReference type="Gene3D" id="2.60.40.1120">
    <property type="entry name" value="Carboxypeptidase-like, regulatory domain"/>
    <property type="match status" value="1"/>
</dbReference>
<dbReference type="RefSeq" id="WP_138660191.1">
    <property type="nucleotide sequence ID" value="NZ_VATY01000011.1"/>
</dbReference>
<dbReference type="EMBL" id="VATY01000011">
    <property type="protein sequence ID" value="TMM51441.1"/>
    <property type="molecule type" value="Genomic_DNA"/>
</dbReference>
<organism evidence="2 3">
    <name type="scientific">Maribacter algarum</name>
    <name type="common">ex Zhang et al. 2020</name>
    <dbReference type="NCBI Taxonomy" id="2578118"/>
    <lineage>
        <taxon>Bacteria</taxon>
        <taxon>Pseudomonadati</taxon>
        <taxon>Bacteroidota</taxon>
        <taxon>Flavobacteriia</taxon>
        <taxon>Flavobacteriales</taxon>
        <taxon>Flavobacteriaceae</taxon>
        <taxon>Maribacter</taxon>
    </lineage>
</organism>
<evidence type="ECO:0000313" key="3">
    <source>
        <dbReference type="Proteomes" id="UP000310314"/>
    </source>
</evidence>
<dbReference type="AlphaFoldDB" id="A0A5S3PCA6"/>
<dbReference type="SUPFAM" id="SSF49464">
    <property type="entry name" value="Carboxypeptidase regulatory domain-like"/>
    <property type="match status" value="1"/>
</dbReference>
<dbReference type="Proteomes" id="UP000310314">
    <property type="component" value="Unassembled WGS sequence"/>
</dbReference>
<evidence type="ECO:0000313" key="2">
    <source>
        <dbReference type="EMBL" id="TMM51441.1"/>
    </source>
</evidence>
<comment type="caution">
    <text evidence="2">The sequence shown here is derived from an EMBL/GenBank/DDBJ whole genome shotgun (WGS) entry which is preliminary data.</text>
</comment>
<reference evidence="2 3" key="1">
    <citation type="submission" date="2019-05" db="EMBL/GenBank/DDBJ databases">
        <authorList>
            <person name="Zhang J.-Y."/>
            <person name="Feg X."/>
            <person name="Du Z.-J."/>
        </authorList>
    </citation>
    <scope>NUCLEOTIDE SEQUENCE [LARGE SCALE GENOMIC DNA]</scope>
    <source>
        <strain evidence="2 3">RZ26</strain>
    </source>
</reference>
<keyword evidence="1" id="KW-0732">Signal</keyword>
<sequence length="552" mass="64798">MRKRLPTHLLFLLLFLVSNSVLSQQPEYIIGELIDSKTQEPIAFASIRIKNQALGIISNTDGSFKIPLKYKEYGDIIEISSMGYQTKEILIHNLSVYELNNVRLLPALFELEETIVRGEKKRRLSAMQIVQRAIANIPKNYPQNLFSTVGYYRDYQLKANEYVNLNEAILEVFDSGFGKIDTTTTLVQIYDYKKNLDFERDTLSDDPYDYKRSRKIVDNAFLQKYGGNEFSILRVHDAIRNFNVNSYSFVNRFDIDLLRNHIFSRDNSTYINGEAVYAITFRKKYPNFRTGSPKNSAFGVLYISHGDFAIHKMEYVVYDERKRTSKGTLNRHKGRGTLLFEVISEYRRNKNKMYLNYISFQNSFILWEPPKFKIDDILIDLKYEENVVLKNGSIKVLYNRTPREEEAVKPENYRVRFNGKRLKINKVVVFKNIVSLFPDMAQKERNEMLVQLAENEKNPIALNKILSVDVEPIHDIDGNVLNKWEKRDYNQFREYFVQQVKPNTHLPAQGKFMNKRKPIFEDQPVVRPDNFDDYWMNTPLQNIKTKGTSNNN</sequence>